<keyword evidence="1" id="KW-0732">Signal</keyword>
<dbReference type="AlphaFoldDB" id="A0A371CYI1"/>
<accession>A0A371CYI1</accession>
<dbReference type="EMBL" id="KZ857438">
    <property type="protein sequence ID" value="RDX45341.1"/>
    <property type="molecule type" value="Genomic_DNA"/>
</dbReference>
<proteinExistence type="predicted"/>
<reference evidence="2 3" key="1">
    <citation type="journal article" date="2018" name="Biotechnol. Biofuels">
        <title>Integrative visual omics of the white-rot fungus Polyporus brumalis exposes the biotechnological potential of its oxidative enzymes for delignifying raw plant biomass.</title>
        <authorList>
            <person name="Miyauchi S."/>
            <person name="Rancon A."/>
            <person name="Drula E."/>
            <person name="Hage H."/>
            <person name="Chaduli D."/>
            <person name="Favel A."/>
            <person name="Grisel S."/>
            <person name="Henrissat B."/>
            <person name="Herpoel-Gimbert I."/>
            <person name="Ruiz-Duenas F.J."/>
            <person name="Chevret D."/>
            <person name="Hainaut M."/>
            <person name="Lin J."/>
            <person name="Wang M."/>
            <person name="Pangilinan J."/>
            <person name="Lipzen A."/>
            <person name="Lesage-Meessen L."/>
            <person name="Navarro D."/>
            <person name="Riley R."/>
            <person name="Grigoriev I.V."/>
            <person name="Zhou S."/>
            <person name="Raouche S."/>
            <person name="Rosso M.N."/>
        </authorList>
    </citation>
    <scope>NUCLEOTIDE SEQUENCE [LARGE SCALE GENOMIC DNA]</scope>
    <source>
        <strain evidence="2 3">BRFM 1820</strain>
    </source>
</reference>
<keyword evidence="3" id="KW-1185">Reference proteome</keyword>
<organism evidence="2 3">
    <name type="scientific">Lentinus brumalis</name>
    <dbReference type="NCBI Taxonomy" id="2498619"/>
    <lineage>
        <taxon>Eukaryota</taxon>
        <taxon>Fungi</taxon>
        <taxon>Dikarya</taxon>
        <taxon>Basidiomycota</taxon>
        <taxon>Agaricomycotina</taxon>
        <taxon>Agaricomycetes</taxon>
        <taxon>Polyporales</taxon>
        <taxon>Polyporaceae</taxon>
        <taxon>Lentinus</taxon>
    </lineage>
</organism>
<evidence type="ECO:0000313" key="2">
    <source>
        <dbReference type="EMBL" id="RDX45341.1"/>
    </source>
</evidence>
<gene>
    <name evidence="2" type="ORF">OH76DRAFT_1486357</name>
</gene>
<dbReference type="Proteomes" id="UP000256964">
    <property type="component" value="Unassembled WGS sequence"/>
</dbReference>
<sequence>MRLDVLIAALAFCVLGSYAAPIIEPPGTSGFNTAPEAIEIDPATNLTSGVFDRAN</sequence>
<feature type="signal peptide" evidence="1">
    <location>
        <begin position="1"/>
        <end position="19"/>
    </location>
</feature>
<feature type="chain" id="PRO_5017085544" evidence="1">
    <location>
        <begin position="20"/>
        <end position="55"/>
    </location>
</feature>
<evidence type="ECO:0000313" key="3">
    <source>
        <dbReference type="Proteomes" id="UP000256964"/>
    </source>
</evidence>
<evidence type="ECO:0000256" key="1">
    <source>
        <dbReference type="SAM" id="SignalP"/>
    </source>
</evidence>
<name>A0A371CYI1_9APHY</name>
<protein>
    <submittedName>
        <fullName evidence="2">Uncharacterized protein</fullName>
    </submittedName>
</protein>